<comment type="caution">
    <text evidence="11">The sequence shown here is derived from an EMBL/GenBank/DDBJ whole genome shotgun (WGS) entry which is preliminary data.</text>
</comment>
<feature type="signal peptide" evidence="8">
    <location>
        <begin position="1"/>
        <end position="23"/>
    </location>
</feature>
<dbReference type="PROSITE" id="PS00455">
    <property type="entry name" value="AMP_BINDING"/>
    <property type="match status" value="1"/>
</dbReference>
<comment type="subcellular location">
    <subcellularLocation>
        <location evidence="7">Cytoplasm</location>
        <location evidence="7">Cytosol</location>
    </subcellularLocation>
</comment>
<evidence type="ECO:0000313" key="12">
    <source>
        <dbReference type="Proteomes" id="UP001054837"/>
    </source>
</evidence>
<evidence type="ECO:0000256" key="2">
    <source>
        <dbReference type="ARBA" id="ARBA00012988"/>
    </source>
</evidence>
<name>A0AAV4UW97_9ARAC</name>
<dbReference type="InterPro" id="IPR020845">
    <property type="entry name" value="AMP-binding_CS"/>
</dbReference>
<dbReference type="GO" id="GO:0005524">
    <property type="term" value="F:ATP binding"/>
    <property type="evidence" value="ECO:0007669"/>
    <property type="project" value="UniProtKB-UniRule"/>
</dbReference>
<dbReference type="SUPFAM" id="SSF56801">
    <property type="entry name" value="Acetyl-CoA synthetase-like"/>
    <property type="match status" value="1"/>
</dbReference>
<evidence type="ECO:0000256" key="5">
    <source>
        <dbReference type="ARBA" id="ARBA00022741"/>
    </source>
</evidence>
<dbReference type="PANTHER" id="PTHR42921">
    <property type="entry name" value="ACETOACETYL-COA SYNTHETASE"/>
    <property type="match status" value="1"/>
</dbReference>
<keyword evidence="7" id="KW-0443">Lipid metabolism</keyword>
<dbReference type="InterPro" id="IPR042099">
    <property type="entry name" value="ANL_N_sf"/>
</dbReference>
<dbReference type="Pfam" id="PF00501">
    <property type="entry name" value="AMP-binding"/>
    <property type="match status" value="1"/>
</dbReference>
<dbReference type="GO" id="GO:0005829">
    <property type="term" value="C:cytosol"/>
    <property type="evidence" value="ECO:0007669"/>
    <property type="project" value="UniProtKB-SubCell"/>
</dbReference>
<feature type="domain" description="Acetyl-coenzyme A synthetase N-terminal" evidence="10">
    <location>
        <begin position="55"/>
        <end position="111"/>
    </location>
</feature>
<dbReference type="AlphaFoldDB" id="A0AAV4UW97"/>
<evidence type="ECO:0000313" key="11">
    <source>
        <dbReference type="EMBL" id="GIY62332.1"/>
    </source>
</evidence>
<gene>
    <name evidence="11" type="primary">AACS</name>
    <name evidence="11" type="ORF">CDAR_312521</name>
</gene>
<dbReference type="PANTHER" id="PTHR42921:SF1">
    <property type="entry name" value="ACETOACETYL-COA SYNTHETASE"/>
    <property type="match status" value="1"/>
</dbReference>
<dbReference type="NCBIfam" id="TIGR01217">
    <property type="entry name" value="ac_ac_CoA_syn"/>
    <property type="match status" value="1"/>
</dbReference>
<evidence type="ECO:0000256" key="3">
    <source>
        <dbReference type="ARBA" id="ARBA00015326"/>
    </source>
</evidence>
<comment type="similarity">
    <text evidence="1 7">Belongs to the ATP-dependent AMP-binding enzyme family.</text>
</comment>
<keyword evidence="7" id="KW-0276">Fatty acid metabolism</keyword>
<dbReference type="Pfam" id="PF16177">
    <property type="entry name" value="ACAS_N"/>
    <property type="match status" value="1"/>
</dbReference>
<dbReference type="Gene3D" id="3.40.50.12780">
    <property type="entry name" value="N-terminal domain of ligase-like"/>
    <property type="match status" value="1"/>
</dbReference>
<evidence type="ECO:0000256" key="1">
    <source>
        <dbReference type="ARBA" id="ARBA00006432"/>
    </source>
</evidence>
<feature type="domain" description="AMP-dependent synthetase/ligase" evidence="9">
    <location>
        <begin position="115"/>
        <end position="503"/>
    </location>
</feature>
<keyword evidence="4 7" id="KW-0436">Ligase</keyword>
<keyword evidence="7" id="KW-0963">Cytoplasm</keyword>
<dbReference type="EC" id="6.2.1.16" evidence="2 7"/>
<evidence type="ECO:0000256" key="8">
    <source>
        <dbReference type="SAM" id="SignalP"/>
    </source>
</evidence>
<sequence length="674" mass="76409">MLHRFLVLKIIGIEMFQPTFTDATPIWEPKEHNGKVMKKFKKIIEDKYNVKLEGYNDLYKWSIDNLCDFWAEMWDFIGIISSERFHTVVDLEVPMYKARWYEGAKLNYAENLLKHRDDRIALVQDGEDSILKTVTFAEMYENSKLYAAAFRKFGLKKGDIVAAYMPNRIEAVFAMHAVTSIGAIWTGALPLLAGNPVLNRFQQVKPRVLVTKDRFLHEGEEIKMLPNVKILADGLESLEKVLIVPTNPDSRPDISGIRNSCFVDEFLKMGFDADGSIPPMQFEQVSFSHPVLISYTSGTTGQPKAIVHGCGILMAVTNSFSINYDTTMNETWLSISPVGWASWSLIATLHFIGHSVVLFEGAPFLLSPTHVWDLIHKHKISHIFFPASIIDEYQKRGYAPTEDHDLSSLKLLLAGGSVVKPRNFDYMKEILKDVLFANSYGCTEVMGVCLTMEMSLPMYKGEINAPSLGIDVDVVDDSGKSVLGEVGDIVLPKPIPGLALGLWGDKDGSAFREKYFAKYDGVFAMGDYGIRNPITKNWIICCRSDETLKQRGCRFGSSEIYNVVEHFREVRDSLCVSHYNMDMDETAVLFLKMREGYDFSEELVSRIRKAIAKELTVRHVPDIIIETPEIPYNLNEKKMEITVKKLINGLPYNQETIINPESLHFYKHVPALYG</sequence>
<keyword evidence="8" id="KW-0732">Signal</keyword>
<evidence type="ECO:0000259" key="9">
    <source>
        <dbReference type="Pfam" id="PF00501"/>
    </source>
</evidence>
<dbReference type="Proteomes" id="UP001054837">
    <property type="component" value="Unassembled WGS sequence"/>
</dbReference>
<feature type="chain" id="PRO_5043506670" description="Acetoacetyl-CoA synthetase" evidence="8">
    <location>
        <begin position="24"/>
        <end position="674"/>
    </location>
</feature>
<dbReference type="Gene3D" id="3.30.300.30">
    <property type="match status" value="1"/>
</dbReference>
<comment type="catalytic activity">
    <reaction evidence="7">
        <text>acetoacetate + ATP + CoA = acetoacetyl-CoA + AMP + diphosphate</text>
        <dbReference type="Rhea" id="RHEA:16117"/>
        <dbReference type="ChEBI" id="CHEBI:13705"/>
        <dbReference type="ChEBI" id="CHEBI:30616"/>
        <dbReference type="ChEBI" id="CHEBI:33019"/>
        <dbReference type="ChEBI" id="CHEBI:57286"/>
        <dbReference type="ChEBI" id="CHEBI:57287"/>
        <dbReference type="ChEBI" id="CHEBI:456215"/>
        <dbReference type="EC" id="6.2.1.16"/>
    </reaction>
</comment>
<evidence type="ECO:0000256" key="4">
    <source>
        <dbReference type="ARBA" id="ARBA00022598"/>
    </source>
</evidence>
<dbReference type="InterPro" id="IPR005914">
    <property type="entry name" value="Acac_CoA_synth"/>
</dbReference>
<keyword evidence="12" id="KW-1185">Reference proteome</keyword>
<keyword evidence="6 7" id="KW-0067">ATP-binding</keyword>
<evidence type="ECO:0000259" key="10">
    <source>
        <dbReference type="Pfam" id="PF16177"/>
    </source>
</evidence>
<dbReference type="GO" id="GO:0006631">
    <property type="term" value="P:fatty acid metabolic process"/>
    <property type="evidence" value="ECO:0007669"/>
    <property type="project" value="UniProtKB-UniRule"/>
</dbReference>
<dbReference type="InterPro" id="IPR032387">
    <property type="entry name" value="ACAS_N"/>
</dbReference>
<proteinExistence type="inferred from homology"/>
<evidence type="ECO:0000256" key="7">
    <source>
        <dbReference type="RuleBase" id="RU367019"/>
    </source>
</evidence>
<organism evidence="11 12">
    <name type="scientific">Caerostris darwini</name>
    <dbReference type="NCBI Taxonomy" id="1538125"/>
    <lineage>
        <taxon>Eukaryota</taxon>
        <taxon>Metazoa</taxon>
        <taxon>Ecdysozoa</taxon>
        <taxon>Arthropoda</taxon>
        <taxon>Chelicerata</taxon>
        <taxon>Arachnida</taxon>
        <taxon>Araneae</taxon>
        <taxon>Araneomorphae</taxon>
        <taxon>Entelegynae</taxon>
        <taxon>Araneoidea</taxon>
        <taxon>Araneidae</taxon>
        <taxon>Caerostris</taxon>
    </lineage>
</organism>
<accession>A0AAV4UW97</accession>
<comment type="function">
    <text evidence="7">Converts acetoacetate to acetoacetyl-CoA in the cytosol.</text>
</comment>
<evidence type="ECO:0000256" key="6">
    <source>
        <dbReference type="ARBA" id="ARBA00022840"/>
    </source>
</evidence>
<keyword evidence="5 7" id="KW-0547">Nucleotide-binding</keyword>
<dbReference type="EMBL" id="BPLQ01012079">
    <property type="protein sequence ID" value="GIY62332.1"/>
    <property type="molecule type" value="Genomic_DNA"/>
</dbReference>
<dbReference type="InterPro" id="IPR000873">
    <property type="entry name" value="AMP-dep_synth/lig_dom"/>
</dbReference>
<protein>
    <recommendedName>
        <fullName evidence="3 7">Acetoacetyl-CoA synthetase</fullName>
        <ecNumber evidence="2 7">6.2.1.16</ecNumber>
    </recommendedName>
</protein>
<reference evidence="11 12" key="1">
    <citation type="submission" date="2021-06" db="EMBL/GenBank/DDBJ databases">
        <title>Caerostris darwini draft genome.</title>
        <authorList>
            <person name="Kono N."/>
            <person name="Arakawa K."/>
        </authorList>
    </citation>
    <scope>NUCLEOTIDE SEQUENCE [LARGE SCALE GENOMIC DNA]</scope>
</reference>
<dbReference type="GO" id="GO:0030729">
    <property type="term" value="F:acetoacetate-CoA ligase activity"/>
    <property type="evidence" value="ECO:0007669"/>
    <property type="project" value="UniProtKB-UniRule"/>
</dbReference>
<dbReference type="InterPro" id="IPR045851">
    <property type="entry name" value="AMP-bd_C_sf"/>
</dbReference>